<keyword evidence="1" id="KW-0677">Repeat</keyword>
<feature type="chain" id="PRO_5046185665" description="Tetratricopeptide repeat protein" evidence="4">
    <location>
        <begin position="25"/>
        <end position="349"/>
    </location>
</feature>
<comment type="caution">
    <text evidence="5">The sequence shown here is derived from an EMBL/GenBank/DDBJ whole genome shotgun (WGS) entry which is preliminary data.</text>
</comment>
<sequence>MRNLYRIIQATILIVLFGTTFAIAQTTAQTAKELVQEGIKLHDEQKYDEAIAKYKEALKVEPDNLQADYELAYTLYSSDRMAEAIPYIEIIIKSPGASKYEAYEMLGNIYDLQGKPDEAIKAYNLGIAEKPDHARLRYNLGILYLRLKKYREAEDCAIRGVTLDAKHPGSQWLYATINAEQNKKMKAILGFSSFLLLEPSGDRAEAAFIRLQDLLTSGVTKKDEKNFNITLSASSLDAKDENSLSNMALQLSAANVIGKNLAPVEQLQELLKSAFELASEKQTDPRDGGFFKSGYIDYFAALAKTTNMPAFTRYVSFSAYKDENLKWFDDHKDALPAFQTWFNTNPRQF</sequence>
<feature type="repeat" description="TPR" evidence="3">
    <location>
        <begin position="31"/>
        <end position="64"/>
    </location>
</feature>
<evidence type="ECO:0008006" key="7">
    <source>
        <dbReference type="Google" id="ProtNLM"/>
    </source>
</evidence>
<dbReference type="InterPro" id="IPR051012">
    <property type="entry name" value="CellSynth/LPSAsmb/PSIAsmb"/>
</dbReference>
<dbReference type="InterPro" id="IPR011990">
    <property type="entry name" value="TPR-like_helical_dom_sf"/>
</dbReference>
<dbReference type="PANTHER" id="PTHR45586">
    <property type="entry name" value="TPR REPEAT-CONTAINING PROTEIN PA4667"/>
    <property type="match status" value="1"/>
</dbReference>
<dbReference type="InterPro" id="IPR019734">
    <property type="entry name" value="TPR_rpt"/>
</dbReference>
<proteinExistence type="predicted"/>
<dbReference type="Gene3D" id="1.25.40.10">
    <property type="entry name" value="Tetratricopeptide repeat domain"/>
    <property type="match status" value="2"/>
</dbReference>
<dbReference type="RefSeq" id="WP_345211477.1">
    <property type="nucleotide sequence ID" value="NZ_BAABFT010000006.1"/>
</dbReference>
<evidence type="ECO:0000256" key="3">
    <source>
        <dbReference type="PROSITE-ProRule" id="PRU00339"/>
    </source>
</evidence>
<keyword evidence="6" id="KW-1185">Reference proteome</keyword>
<dbReference type="SMART" id="SM00028">
    <property type="entry name" value="TPR"/>
    <property type="match status" value="3"/>
</dbReference>
<name>A0ABP8GGT2_9SPHI</name>
<dbReference type="SUPFAM" id="SSF48452">
    <property type="entry name" value="TPR-like"/>
    <property type="match status" value="1"/>
</dbReference>
<feature type="signal peptide" evidence="4">
    <location>
        <begin position="1"/>
        <end position="24"/>
    </location>
</feature>
<keyword evidence="2 3" id="KW-0802">TPR repeat</keyword>
<evidence type="ECO:0000256" key="1">
    <source>
        <dbReference type="ARBA" id="ARBA00022737"/>
    </source>
</evidence>
<organism evidence="5 6">
    <name type="scientific">Mucilaginibacter gynuensis</name>
    <dbReference type="NCBI Taxonomy" id="1302236"/>
    <lineage>
        <taxon>Bacteria</taxon>
        <taxon>Pseudomonadati</taxon>
        <taxon>Bacteroidota</taxon>
        <taxon>Sphingobacteriia</taxon>
        <taxon>Sphingobacteriales</taxon>
        <taxon>Sphingobacteriaceae</taxon>
        <taxon>Mucilaginibacter</taxon>
    </lineage>
</organism>
<evidence type="ECO:0000313" key="5">
    <source>
        <dbReference type="EMBL" id="GAA4324142.1"/>
    </source>
</evidence>
<dbReference type="EMBL" id="BAABFT010000006">
    <property type="protein sequence ID" value="GAA4324142.1"/>
    <property type="molecule type" value="Genomic_DNA"/>
</dbReference>
<evidence type="ECO:0000256" key="4">
    <source>
        <dbReference type="SAM" id="SignalP"/>
    </source>
</evidence>
<protein>
    <recommendedName>
        <fullName evidence="7">Tetratricopeptide repeat protein</fullName>
    </recommendedName>
</protein>
<gene>
    <name evidence="5" type="ORF">GCM10023149_25520</name>
</gene>
<dbReference type="Pfam" id="PF14559">
    <property type="entry name" value="TPR_19"/>
    <property type="match status" value="1"/>
</dbReference>
<reference evidence="6" key="1">
    <citation type="journal article" date="2019" name="Int. J. Syst. Evol. Microbiol.">
        <title>The Global Catalogue of Microorganisms (GCM) 10K type strain sequencing project: providing services to taxonomists for standard genome sequencing and annotation.</title>
        <authorList>
            <consortium name="The Broad Institute Genomics Platform"/>
            <consortium name="The Broad Institute Genome Sequencing Center for Infectious Disease"/>
            <person name="Wu L."/>
            <person name="Ma J."/>
        </authorList>
    </citation>
    <scope>NUCLEOTIDE SEQUENCE [LARGE SCALE GENOMIC DNA]</scope>
    <source>
        <strain evidence="6">JCM 17705</strain>
    </source>
</reference>
<evidence type="ECO:0000256" key="2">
    <source>
        <dbReference type="ARBA" id="ARBA00022803"/>
    </source>
</evidence>
<feature type="repeat" description="TPR" evidence="3">
    <location>
        <begin position="134"/>
        <end position="167"/>
    </location>
</feature>
<accession>A0ABP8GGT2</accession>
<dbReference type="Pfam" id="PF13432">
    <property type="entry name" value="TPR_16"/>
    <property type="match status" value="1"/>
</dbReference>
<dbReference type="PROSITE" id="PS50005">
    <property type="entry name" value="TPR"/>
    <property type="match status" value="3"/>
</dbReference>
<dbReference type="PANTHER" id="PTHR45586:SF1">
    <property type="entry name" value="LIPOPOLYSACCHARIDE ASSEMBLY PROTEIN B"/>
    <property type="match status" value="1"/>
</dbReference>
<dbReference type="Proteomes" id="UP001500582">
    <property type="component" value="Unassembled WGS sequence"/>
</dbReference>
<evidence type="ECO:0000313" key="6">
    <source>
        <dbReference type="Proteomes" id="UP001500582"/>
    </source>
</evidence>
<keyword evidence="4" id="KW-0732">Signal</keyword>
<feature type="repeat" description="TPR" evidence="3">
    <location>
        <begin position="100"/>
        <end position="133"/>
    </location>
</feature>